<name>I9ABE3_9BACE</name>
<reference evidence="1 2" key="1">
    <citation type="submission" date="2012-02" db="EMBL/GenBank/DDBJ databases">
        <title>The Genome Sequence of Bacteroides xylanisolvens CL03T12C04.</title>
        <authorList>
            <consortium name="The Broad Institute Genome Sequencing Platform"/>
            <person name="Earl A."/>
            <person name="Ward D."/>
            <person name="Feldgarden M."/>
            <person name="Gevers D."/>
            <person name="Zitomersky N.L."/>
            <person name="Coyne M.J."/>
            <person name="Comstock L.E."/>
            <person name="Young S.K."/>
            <person name="Zeng Q."/>
            <person name="Gargeya S."/>
            <person name="Fitzgerald M."/>
            <person name="Haas B."/>
            <person name="Abouelleil A."/>
            <person name="Alvarado L."/>
            <person name="Arachchi H.M."/>
            <person name="Berlin A."/>
            <person name="Chapman S.B."/>
            <person name="Gearin G."/>
            <person name="Goldberg J."/>
            <person name="Griggs A."/>
            <person name="Gujja S."/>
            <person name="Hansen M."/>
            <person name="Heiman D."/>
            <person name="Howarth C."/>
            <person name="Larimer J."/>
            <person name="Lui A."/>
            <person name="MacDonald P.J.P."/>
            <person name="McCowen C."/>
            <person name="Montmayeur A."/>
            <person name="Murphy C."/>
            <person name="Neiman D."/>
            <person name="Pearson M."/>
            <person name="Priest M."/>
            <person name="Roberts A."/>
            <person name="Saif S."/>
            <person name="Shea T."/>
            <person name="Sisk P."/>
            <person name="Stolte C."/>
            <person name="Sykes S."/>
            <person name="Wortman J."/>
            <person name="Nusbaum C."/>
            <person name="Birren B."/>
        </authorList>
    </citation>
    <scope>NUCLEOTIDE SEQUENCE [LARGE SCALE GENOMIC DNA]</scope>
    <source>
        <strain evidence="1 2">CL03T12C04</strain>
    </source>
</reference>
<dbReference type="AlphaFoldDB" id="I9ABE3"/>
<dbReference type="Proteomes" id="UP000003566">
    <property type="component" value="Unassembled WGS sequence"/>
</dbReference>
<accession>I9ABE3</accession>
<dbReference type="PATRIC" id="fig|997892.3.peg.3929"/>
<proteinExistence type="predicted"/>
<gene>
    <name evidence="1" type="ORF">HMPREF1074_03832</name>
</gene>
<dbReference type="HOGENOM" id="CLU_3004601_0_0_10"/>
<sequence>MYTILEHFRSALCNLKKGGIDLSLNKWVELVSLCTTDFSLTGIFLLFPFSPLRARV</sequence>
<evidence type="ECO:0000313" key="2">
    <source>
        <dbReference type="Proteomes" id="UP000003566"/>
    </source>
</evidence>
<evidence type="ECO:0000313" key="1">
    <source>
        <dbReference type="EMBL" id="EIY84662.1"/>
    </source>
</evidence>
<dbReference type="EMBL" id="AGXE01000023">
    <property type="protein sequence ID" value="EIY84662.1"/>
    <property type="molecule type" value="Genomic_DNA"/>
</dbReference>
<organism evidence="1 2">
    <name type="scientific">Bacteroides xylanisolvens CL03T12C04</name>
    <dbReference type="NCBI Taxonomy" id="997892"/>
    <lineage>
        <taxon>Bacteria</taxon>
        <taxon>Pseudomonadati</taxon>
        <taxon>Bacteroidota</taxon>
        <taxon>Bacteroidia</taxon>
        <taxon>Bacteroidales</taxon>
        <taxon>Bacteroidaceae</taxon>
        <taxon>Bacteroides</taxon>
    </lineage>
</organism>
<protein>
    <submittedName>
        <fullName evidence="1">Uncharacterized protein</fullName>
    </submittedName>
</protein>
<comment type="caution">
    <text evidence="1">The sequence shown here is derived from an EMBL/GenBank/DDBJ whole genome shotgun (WGS) entry which is preliminary data.</text>
</comment>